<dbReference type="Gene3D" id="3.30.70.100">
    <property type="match status" value="1"/>
</dbReference>
<protein>
    <recommendedName>
        <fullName evidence="3">ABM domain-containing protein</fullName>
    </recommendedName>
</protein>
<feature type="transmembrane region" description="Helical" evidence="2">
    <location>
        <begin position="170"/>
        <end position="189"/>
    </location>
</feature>
<feature type="transmembrane region" description="Helical" evidence="2">
    <location>
        <begin position="6"/>
        <end position="23"/>
    </location>
</feature>
<evidence type="ECO:0000256" key="1">
    <source>
        <dbReference type="SAM" id="MobiDB-lite"/>
    </source>
</evidence>
<dbReference type="PROSITE" id="PS51725">
    <property type="entry name" value="ABM"/>
    <property type="match status" value="1"/>
</dbReference>
<dbReference type="RefSeq" id="WP_285760674.1">
    <property type="nucleotide sequence ID" value="NZ_BSQG01000006.1"/>
</dbReference>
<organism evidence="4 5">
    <name type="scientific">Nocardiopsis ansamitocini</name>
    <dbReference type="NCBI Taxonomy" id="1670832"/>
    <lineage>
        <taxon>Bacteria</taxon>
        <taxon>Bacillati</taxon>
        <taxon>Actinomycetota</taxon>
        <taxon>Actinomycetes</taxon>
        <taxon>Streptosporangiales</taxon>
        <taxon>Nocardiopsidaceae</taxon>
        <taxon>Nocardiopsis</taxon>
    </lineage>
</organism>
<dbReference type="Pfam" id="PF03992">
    <property type="entry name" value="ABM"/>
    <property type="match status" value="1"/>
</dbReference>
<evidence type="ECO:0000259" key="3">
    <source>
        <dbReference type="PROSITE" id="PS51725"/>
    </source>
</evidence>
<dbReference type="AlphaFoldDB" id="A0A9W6P8X3"/>
<dbReference type="InterPro" id="IPR007138">
    <property type="entry name" value="ABM_dom"/>
</dbReference>
<feature type="domain" description="ABM" evidence="3">
    <location>
        <begin position="290"/>
        <end position="381"/>
    </location>
</feature>
<feature type="transmembrane region" description="Helical" evidence="2">
    <location>
        <begin position="195"/>
        <end position="217"/>
    </location>
</feature>
<feature type="compositionally biased region" description="Acidic residues" evidence="1">
    <location>
        <begin position="235"/>
        <end position="261"/>
    </location>
</feature>
<feature type="region of interest" description="Disordered" evidence="1">
    <location>
        <begin position="221"/>
        <end position="286"/>
    </location>
</feature>
<feature type="transmembrane region" description="Helical" evidence="2">
    <location>
        <begin position="94"/>
        <end position="113"/>
    </location>
</feature>
<keyword evidence="5" id="KW-1185">Reference proteome</keyword>
<keyword evidence="2" id="KW-1133">Transmembrane helix</keyword>
<evidence type="ECO:0000256" key="2">
    <source>
        <dbReference type="SAM" id="Phobius"/>
    </source>
</evidence>
<keyword evidence="2" id="KW-0812">Transmembrane</keyword>
<dbReference type="InterPro" id="IPR011008">
    <property type="entry name" value="Dimeric_a/b-barrel"/>
</dbReference>
<keyword evidence="2" id="KW-0472">Membrane</keyword>
<evidence type="ECO:0000313" key="4">
    <source>
        <dbReference type="EMBL" id="GLU49197.1"/>
    </source>
</evidence>
<feature type="transmembrane region" description="Helical" evidence="2">
    <location>
        <begin position="133"/>
        <end position="158"/>
    </location>
</feature>
<gene>
    <name evidence="4" type="ORF">Nans01_35480</name>
</gene>
<comment type="caution">
    <text evidence="4">The sequence shown here is derived from an EMBL/GenBank/DDBJ whole genome shotgun (WGS) entry which is preliminary data.</text>
</comment>
<sequence>MVEVGLAFICALVAWSAAAALSTRTYRKPELFAGVWTAAVLILAIALSAAFPGALLGFSPLTFRLFQIGVSLLGPLLLAWGAVEYVVRSPRALFGVRLVVTTLGIVPLAVLTLDPLRGRYGNGYPAAADHYAAIPMSAIALVDVFALIALLACAIVAGRRLGEQPRQAKHQFVVLSLIALSVLLLVLVGRMGLGLLGQVILLGAIAAVWVALIRATAPHRERSSRRRGGRRTREQDEDEEGFDDYDDDFDDDYDDYDEPDEKEQPVRRKRRGADYDDEPVAPSRPSPRLCGVITIYTLANGHADAFDDDADEVVEEVRRHEPDTLFFACHTVPSAPLQRIVYAIYRDELALEEHEQQPHVADFARRRTPHVVATNVIELSLSGASATDGLVDMLMPR</sequence>
<accession>A0A9W6P8X3</accession>
<feature type="transmembrane region" description="Helical" evidence="2">
    <location>
        <begin position="35"/>
        <end position="59"/>
    </location>
</feature>
<reference evidence="4" key="1">
    <citation type="submission" date="2023-02" db="EMBL/GenBank/DDBJ databases">
        <title>Nocardiopsis ansamitocini NBRC 112285.</title>
        <authorList>
            <person name="Ichikawa N."/>
            <person name="Sato H."/>
            <person name="Tonouchi N."/>
        </authorList>
    </citation>
    <scope>NUCLEOTIDE SEQUENCE</scope>
    <source>
        <strain evidence="4">NBRC 112285</strain>
    </source>
</reference>
<name>A0A9W6P8X3_9ACTN</name>
<feature type="transmembrane region" description="Helical" evidence="2">
    <location>
        <begin position="65"/>
        <end position="87"/>
    </location>
</feature>
<dbReference type="SUPFAM" id="SSF54909">
    <property type="entry name" value="Dimeric alpha+beta barrel"/>
    <property type="match status" value="1"/>
</dbReference>
<dbReference type="EMBL" id="BSQG01000006">
    <property type="protein sequence ID" value="GLU49197.1"/>
    <property type="molecule type" value="Genomic_DNA"/>
</dbReference>
<proteinExistence type="predicted"/>
<evidence type="ECO:0000313" key="5">
    <source>
        <dbReference type="Proteomes" id="UP001165092"/>
    </source>
</evidence>
<dbReference type="Proteomes" id="UP001165092">
    <property type="component" value="Unassembled WGS sequence"/>
</dbReference>